<dbReference type="EC" id="3.2.1.21" evidence="6"/>
<sequence precursor="true">MIPTLPIKKVVGVLAGACLACSGTVAPAVAAPESLLPAQVQQFLPSAEQSSQVAEQLGSTGLAEALGQGELPALTPAAAEPNSDAAGPVQEEPVQEVPFHWGVATAGFQIEGSNRDSNWSRYASEDRQDGDKHIDGVRNAVDFRHRYAEDIANAASLGVNTFRLSIEWSRIEPEPGHFDMEEVAYYDDVLRLIREHGMTPMITMIHYVYPGWIVDQGGILSQQAQDAFARYAAFITDRWGGDGTMWVTLNEPFVWFGHDVEIHLAERTQLPEYLDMIVNFNRIGYEAAHAKDPNALSGTNFAFLPTIAPVQRALLFERLNPHMDYAGIDYYYSVSATNLSAIHAAFADFAAVTPEPEGIYYATRQYAQQFPGKPIYIVENGQPTDNAQPRADGYPREQFLHDTIYWIQRAIADGVPIIGYNHWSLVDNYEWGDYSARFGLWTVDVKNDPTLTRHATPAVEEYRRIIANGGAEGPLYRQPAVCSFAALPESCLSPAAVDGPTVKLR</sequence>
<dbReference type="GO" id="GO:0008422">
    <property type="term" value="F:beta-glucosidase activity"/>
    <property type="evidence" value="ECO:0007669"/>
    <property type="project" value="UniProtKB-EC"/>
</dbReference>
<dbReference type="Gene3D" id="3.20.20.80">
    <property type="entry name" value="Glycosidases"/>
    <property type="match status" value="2"/>
</dbReference>
<dbReference type="Proteomes" id="UP000288929">
    <property type="component" value="Chromosome"/>
</dbReference>
<dbReference type="GO" id="GO:0005829">
    <property type="term" value="C:cytosol"/>
    <property type="evidence" value="ECO:0007669"/>
    <property type="project" value="TreeGrafter"/>
</dbReference>
<dbReference type="PANTHER" id="PTHR10353">
    <property type="entry name" value="GLYCOSYL HYDROLASE"/>
    <property type="match status" value="1"/>
</dbReference>
<evidence type="ECO:0000256" key="5">
    <source>
        <dbReference type="SAM" id="SignalP"/>
    </source>
</evidence>
<dbReference type="SUPFAM" id="SSF51445">
    <property type="entry name" value="(Trans)glycosidases"/>
    <property type="match status" value="1"/>
</dbReference>
<evidence type="ECO:0000313" key="6">
    <source>
        <dbReference type="EMBL" id="QAU51765.1"/>
    </source>
</evidence>
<dbReference type="EMBL" id="CP035299">
    <property type="protein sequence ID" value="QAU51765.1"/>
    <property type="molecule type" value="Genomic_DNA"/>
</dbReference>
<dbReference type="InterPro" id="IPR017853">
    <property type="entry name" value="GH"/>
</dbReference>
<dbReference type="KEGG" id="cpeg:CPELA_02380"/>
<dbReference type="Pfam" id="PF00232">
    <property type="entry name" value="Glyco_hydro_1"/>
    <property type="match status" value="2"/>
</dbReference>
<organism evidence="6 7">
    <name type="scientific">Corynebacterium pelargi</name>
    <dbReference type="NCBI Taxonomy" id="1471400"/>
    <lineage>
        <taxon>Bacteria</taxon>
        <taxon>Bacillati</taxon>
        <taxon>Actinomycetota</taxon>
        <taxon>Actinomycetes</taxon>
        <taxon>Mycobacteriales</taxon>
        <taxon>Corynebacteriaceae</taxon>
        <taxon>Corynebacterium</taxon>
    </lineage>
</organism>
<evidence type="ECO:0000256" key="3">
    <source>
        <dbReference type="ARBA" id="ARBA00023295"/>
    </source>
</evidence>
<keyword evidence="2 6" id="KW-0378">Hydrolase</keyword>
<keyword evidence="5" id="KW-0732">Signal</keyword>
<evidence type="ECO:0000256" key="4">
    <source>
        <dbReference type="RuleBase" id="RU003690"/>
    </source>
</evidence>
<dbReference type="PRINTS" id="PR00131">
    <property type="entry name" value="GLHYDRLASE1"/>
</dbReference>
<evidence type="ECO:0000256" key="1">
    <source>
        <dbReference type="ARBA" id="ARBA00010838"/>
    </source>
</evidence>
<dbReference type="AlphaFoldDB" id="A0A410W727"/>
<dbReference type="InterPro" id="IPR001360">
    <property type="entry name" value="Glyco_hydro_1"/>
</dbReference>
<keyword evidence="3 6" id="KW-0326">Glycosidase</keyword>
<reference evidence="6 7" key="1">
    <citation type="submission" date="2019-01" db="EMBL/GenBank/DDBJ databases">
        <authorList>
            <person name="Ruckert C."/>
            <person name="Busche T."/>
            <person name="Kalinowski J."/>
        </authorList>
    </citation>
    <scope>NUCLEOTIDE SEQUENCE [LARGE SCALE GENOMIC DNA]</scope>
    <source>
        <strain evidence="6 7">136/3</strain>
    </source>
</reference>
<name>A0A410W727_9CORY</name>
<dbReference type="PROSITE" id="PS00653">
    <property type="entry name" value="GLYCOSYL_HYDROL_F1_2"/>
    <property type="match status" value="1"/>
</dbReference>
<dbReference type="GO" id="GO:0016052">
    <property type="term" value="P:carbohydrate catabolic process"/>
    <property type="evidence" value="ECO:0007669"/>
    <property type="project" value="TreeGrafter"/>
</dbReference>
<gene>
    <name evidence="6" type="primary">bglA</name>
    <name evidence="6" type="ORF">CPELA_02380</name>
</gene>
<feature type="signal peptide" evidence="5">
    <location>
        <begin position="1"/>
        <end position="30"/>
    </location>
</feature>
<dbReference type="OrthoDB" id="9765195at2"/>
<protein>
    <submittedName>
        <fullName evidence="6">Beta-glucosidase A</fullName>
        <ecNumber evidence="6">3.2.1.21</ecNumber>
    </submittedName>
</protein>
<evidence type="ECO:0000256" key="2">
    <source>
        <dbReference type="ARBA" id="ARBA00022801"/>
    </source>
</evidence>
<evidence type="ECO:0000313" key="7">
    <source>
        <dbReference type="Proteomes" id="UP000288929"/>
    </source>
</evidence>
<feature type="chain" id="PRO_5019228442" evidence="5">
    <location>
        <begin position="31"/>
        <end position="505"/>
    </location>
</feature>
<dbReference type="PANTHER" id="PTHR10353:SF36">
    <property type="entry name" value="LP05116P"/>
    <property type="match status" value="1"/>
</dbReference>
<comment type="similarity">
    <text evidence="1 4">Belongs to the glycosyl hydrolase 1 family.</text>
</comment>
<keyword evidence="7" id="KW-1185">Reference proteome</keyword>
<dbReference type="InterPro" id="IPR033132">
    <property type="entry name" value="GH_1_N_CS"/>
</dbReference>
<accession>A0A410W727</accession>
<proteinExistence type="inferred from homology"/>